<evidence type="ECO:0000313" key="4">
    <source>
        <dbReference type="Proteomes" id="UP000567067"/>
    </source>
</evidence>
<evidence type="ECO:0000313" key="3">
    <source>
        <dbReference type="EMBL" id="MBA9086385.1"/>
    </source>
</evidence>
<comment type="caution">
    <text evidence="3">The sequence shown here is derived from an EMBL/GenBank/DDBJ whole genome shotgun (WGS) entry which is preliminary data.</text>
</comment>
<keyword evidence="4" id="KW-1185">Reference proteome</keyword>
<accession>A0A7W3SUA6</accession>
<dbReference type="GO" id="GO:0016787">
    <property type="term" value="F:hydrolase activity"/>
    <property type="evidence" value="ECO:0007669"/>
    <property type="project" value="UniProtKB-KW"/>
</dbReference>
<dbReference type="AlphaFoldDB" id="A0A7W3SUA6"/>
<dbReference type="PANTHER" id="PTHR48098">
    <property type="entry name" value="ENTEROCHELIN ESTERASE-RELATED"/>
    <property type="match status" value="1"/>
</dbReference>
<dbReference type="PROSITE" id="PS51257">
    <property type="entry name" value="PROKAR_LIPOPROTEIN"/>
    <property type="match status" value="1"/>
</dbReference>
<dbReference type="InterPro" id="IPR050583">
    <property type="entry name" value="Mycobacterial_A85_antigen"/>
</dbReference>
<gene>
    <name evidence="3" type="ORF">FHR92_002863</name>
</gene>
<dbReference type="InterPro" id="IPR029058">
    <property type="entry name" value="AB_hydrolase_fold"/>
</dbReference>
<feature type="chain" id="PRO_5038896629" evidence="2">
    <location>
        <begin position="19"/>
        <end position="301"/>
    </location>
</feature>
<keyword evidence="3" id="KW-0378">Hydrolase</keyword>
<protein>
    <submittedName>
        <fullName evidence="3">Putative alpha/beta superfamily hydrolase</fullName>
    </submittedName>
</protein>
<dbReference type="Pfam" id="PF00756">
    <property type="entry name" value="Esterase"/>
    <property type="match status" value="1"/>
</dbReference>
<proteinExistence type="predicted"/>
<feature type="compositionally biased region" description="Polar residues" evidence="1">
    <location>
        <begin position="37"/>
        <end position="51"/>
    </location>
</feature>
<feature type="region of interest" description="Disordered" evidence="1">
    <location>
        <begin position="31"/>
        <end position="53"/>
    </location>
</feature>
<evidence type="ECO:0000256" key="1">
    <source>
        <dbReference type="SAM" id="MobiDB-lite"/>
    </source>
</evidence>
<reference evidence="3 4" key="1">
    <citation type="submission" date="2020-08" db="EMBL/GenBank/DDBJ databases">
        <title>Genomic Encyclopedia of Type Strains, Phase III (KMG-III): the genomes of soil and plant-associated and newly described type strains.</title>
        <authorList>
            <person name="Whitman W."/>
        </authorList>
    </citation>
    <scope>NUCLEOTIDE SEQUENCE [LARGE SCALE GENOMIC DNA]</scope>
    <source>
        <strain evidence="3 4">CECT 8693</strain>
    </source>
</reference>
<dbReference type="Gene3D" id="3.40.50.1820">
    <property type="entry name" value="alpha/beta hydrolase"/>
    <property type="match status" value="1"/>
</dbReference>
<dbReference type="RefSeq" id="WP_182536480.1">
    <property type="nucleotide sequence ID" value="NZ_JACJIP010000018.1"/>
</dbReference>
<keyword evidence="2" id="KW-0732">Signal</keyword>
<name>A0A7W3SUA6_9BACL</name>
<dbReference type="SUPFAM" id="SSF53474">
    <property type="entry name" value="alpha/beta-Hydrolases"/>
    <property type="match status" value="1"/>
</dbReference>
<dbReference type="Proteomes" id="UP000567067">
    <property type="component" value="Unassembled WGS sequence"/>
</dbReference>
<dbReference type="PANTHER" id="PTHR48098:SF6">
    <property type="entry name" value="FERRI-BACILLIBACTIN ESTERASE BESA"/>
    <property type="match status" value="1"/>
</dbReference>
<dbReference type="EMBL" id="JACJIP010000018">
    <property type="protein sequence ID" value="MBA9086385.1"/>
    <property type="molecule type" value="Genomic_DNA"/>
</dbReference>
<sequence>MHRIFKRTIILILLMVFAASCTNNTVSNANKEKENTVENSSNKETNTSAKESNAPVLLGEKDGMIQYSIKSKYVNDEIIIDVTLPRDYDKNKKYPVLYMTDGYWRREEHAKIHKMSENNEIEPVIIVGIGYPDDYDAMKIRERDLVNRADRFLSFIVDELIPFIDENYPNDTSNRTLWGASHGGNFVTYSLLQYEDMTKEVFRSYIINSPTVWAITNGKTEFEWEELLYEKTKSLPVRVYFTVGGIEEQQFIDNYHKMVDQITGRNYEGLEFTHEVIPDKDHFTVWEPALMKGVKMYLGKE</sequence>
<evidence type="ECO:0000256" key="2">
    <source>
        <dbReference type="SAM" id="SignalP"/>
    </source>
</evidence>
<organism evidence="3 4">
    <name type="scientific">Fontibacillus solani</name>
    <dbReference type="NCBI Taxonomy" id="1572857"/>
    <lineage>
        <taxon>Bacteria</taxon>
        <taxon>Bacillati</taxon>
        <taxon>Bacillota</taxon>
        <taxon>Bacilli</taxon>
        <taxon>Bacillales</taxon>
        <taxon>Paenibacillaceae</taxon>
        <taxon>Fontibacillus</taxon>
    </lineage>
</organism>
<dbReference type="InterPro" id="IPR000801">
    <property type="entry name" value="Esterase-like"/>
</dbReference>
<feature type="signal peptide" evidence="2">
    <location>
        <begin position="1"/>
        <end position="18"/>
    </location>
</feature>